<accession>A0A853IUA3</accession>
<dbReference type="Proteomes" id="UP000589716">
    <property type="component" value="Unassembled WGS sequence"/>
</dbReference>
<feature type="transmembrane region" description="Helical" evidence="1">
    <location>
        <begin position="86"/>
        <end position="108"/>
    </location>
</feature>
<feature type="transmembrane region" description="Helical" evidence="1">
    <location>
        <begin position="47"/>
        <end position="66"/>
    </location>
</feature>
<feature type="transmembrane region" description="Helical" evidence="1">
    <location>
        <begin position="12"/>
        <end position="35"/>
    </location>
</feature>
<comment type="caution">
    <text evidence="2">The sequence shown here is derived from an EMBL/GenBank/DDBJ whole genome shotgun (WGS) entry which is preliminary data.</text>
</comment>
<protein>
    <submittedName>
        <fullName evidence="2">Uncharacterized protein</fullName>
    </submittedName>
</protein>
<organism evidence="2 3">
    <name type="scientific">Ottowia beijingensis</name>
    <dbReference type="NCBI Taxonomy" id="1207057"/>
    <lineage>
        <taxon>Bacteria</taxon>
        <taxon>Pseudomonadati</taxon>
        <taxon>Pseudomonadota</taxon>
        <taxon>Betaproteobacteria</taxon>
        <taxon>Burkholderiales</taxon>
        <taxon>Comamonadaceae</taxon>
        <taxon>Ottowia</taxon>
    </lineage>
</organism>
<evidence type="ECO:0000256" key="1">
    <source>
        <dbReference type="SAM" id="Phobius"/>
    </source>
</evidence>
<keyword evidence="1" id="KW-1133">Transmembrane helix</keyword>
<reference evidence="2 3" key="1">
    <citation type="submission" date="2020-07" db="EMBL/GenBank/DDBJ databases">
        <authorList>
            <person name="Maaloum M."/>
        </authorList>
    </citation>
    <scope>NUCLEOTIDE SEQUENCE [LARGE SCALE GENOMIC DNA]</scope>
    <source>
        <strain evidence="2 3">GCS-AN-3</strain>
    </source>
</reference>
<dbReference type="EMBL" id="JACCKX010000001">
    <property type="protein sequence ID" value="NZA02805.1"/>
    <property type="molecule type" value="Genomic_DNA"/>
</dbReference>
<evidence type="ECO:0000313" key="3">
    <source>
        <dbReference type="Proteomes" id="UP000589716"/>
    </source>
</evidence>
<dbReference type="RefSeq" id="WP_180551095.1">
    <property type="nucleotide sequence ID" value="NZ_JACCKX010000001.1"/>
</dbReference>
<gene>
    <name evidence="2" type="ORF">H0I39_15575</name>
</gene>
<evidence type="ECO:0000313" key="2">
    <source>
        <dbReference type="EMBL" id="NZA02805.1"/>
    </source>
</evidence>
<keyword evidence="1" id="KW-0812">Transmembrane</keyword>
<dbReference type="AlphaFoldDB" id="A0A853IUA3"/>
<sequence length="118" mass="13291">MYEIWLMLNIVWELALSIWPWLLALAVLWLVLLAMARGGRGADWRACLPKAVALGALLGVVIFFVTPLWSKSGLGEMKYWVDWANLIGIAVAWAAAGTLFAWPLLTWLRKSRQRPSLV</sequence>
<proteinExistence type="predicted"/>
<name>A0A853IUA3_9BURK</name>
<keyword evidence="3" id="KW-1185">Reference proteome</keyword>
<keyword evidence="1" id="KW-0472">Membrane</keyword>